<keyword evidence="2" id="KW-1185">Reference proteome</keyword>
<accession>A0A8H7CZB8</accession>
<reference evidence="1" key="1">
    <citation type="submission" date="2020-05" db="EMBL/GenBank/DDBJ databases">
        <title>Mycena genomes resolve the evolution of fungal bioluminescence.</title>
        <authorList>
            <person name="Tsai I.J."/>
        </authorList>
    </citation>
    <scope>NUCLEOTIDE SEQUENCE</scope>
    <source>
        <strain evidence="1">CCC161011</strain>
    </source>
</reference>
<protein>
    <submittedName>
        <fullName evidence="1">Uncharacterized protein</fullName>
    </submittedName>
</protein>
<name>A0A8H7CZB8_9AGAR</name>
<dbReference type="OrthoDB" id="3037742at2759"/>
<dbReference type="AlphaFoldDB" id="A0A8H7CZB8"/>
<comment type="caution">
    <text evidence="1">The sequence shown here is derived from an EMBL/GenBank/DDBJ whole genome shotgun (WGS) entry which is preliminary data.</text>
</comment>
<dbReference type="EMBL" id="JACAZI010000007">
    <property type="protein sequence ID" value="KAF7355795.1"/>
    <property type="molecule type" value="Genomic_DNA"/>
</dbReference>
<gene>
    <name evidence="1" type="ORF">MVEN_00907500</name>
</gene>
<dbReference type="Proteomes" id="UP000620124">
    <property type="component" value="Unassembled WGS sequence"/>
</dbReference>
<evidence type="ECO:0000313" key="1">
    <source>
        <dbReference type="EMBL" id="KAF7355795.1"/>
    </source>
</evidence>
<organism evidence="1 2">
    <name type="scientific">Mycena venus</name>
    <dbReference type="NCBI Taxonomy" id="2733690"/>
    <lineage>
        <taxon>Eukaryota</taxon>
        <taxon>Fungi</taxon>
        <taxon>Dikarya</taxon>
        <taxon>Basidiomycota</taxon>
        <taxon>Agaricomycotina</taxon>
        <taxon>Agaricomycetes</taxon>
        <taxon>Agaricomycetidae</taxon>
        <taxon>Agaricales</taxon>
        <taxon>Marasmiineae</taxon>
        <taxon>Mycenaceae</taxon>
        <taxon>Mycena</taxon>
    </lineage>
</organism>
<proteinExistence type="predicted"/>
<sequence>MSVDAFVHRHRSTLQVLDLRVFDVDLWFNSAPTTRIIRFLFDRKSLLRSMSPFLLGSSTYEITGVGLDAWDSLQMNYAESLNCRLEYLHPEKIIVVTYPGGTHESFNILLKPIADLVPTANRLIAETADPFIVGRNHDIKLSSKSLVTPDFGFGRLIKGSSAQYSILFECAWSQLAPCVGAKIEKCLKDPAVLAIICFDIKPLKKFEMPKEAPPATHNIVSAFPQDVLESRELLGRVVFCGHEWGQINAISMTIHHQEGRIETFAPLAPVNGKIDDDDLLEVQDNVDIALAEHLGKVMTGPVFEQAMHGESFGLDWDLFYQNLDSLLVADAYDRYTNWIEKHGRANPGKRKLVVDEHATQDWATRMVKGRSKKQKQNP</sequence>
<evidence type="ECO:0000313" key="2">
    <source>
        <dbReference type="Proteomes" id="UP000620124"/>
    </source>
</evidence>